<dbReference type="Proteomes" id="UP000075606">
    <property type="component" value="Unassembled WGS sequence"/>
</dbReference>
<evidence type="ECO:0000313" key="1">
    <source>
        <dbReference type="EMBL" id="KYG75966.1"/>
    </source>
</evidence>
<reference evidence="1 2" key="1">
    <citation type="submission" date="2016-01" db="EMBL/GenBank/DDBJ databases">
        <title>Genome sequencing of Roseivirga spongicola UST030701-084.</title>
        <authorList>
            <person name="Selvaratnam C."/>
            <person name="Thevarajoo S."/>
            <person name="Goh K.M."/>
            <person name="Ee R."/>
            <person name="Chan K.-G."/>
            <person name="Chong C.S."/>
        </authorList>
    </citation>
    <scope>NUCLEOTIDE SEQUENCE [LARGE SCALE GENOMIC DNA]</scope>
    <source>
        <strain evidence="1 2">UST030701-084</strain>
    </source>
</reference>
<dbReference type="STRING" id="333140.AWW68_09055"/>
<name>A0A150XB94_9BACT</name>
<evidence type="ECO:0000313" key="2">
    <source>
        <dbReference type="Proteomes" id="UP000075606"/>
    </source>
</evidence>
<proteinExistence type="predicted"/>
<organism evidence="1 2">
    <name type="scientific">Roseivirga spongicola</name>
    <dbReference type="NCBI Taxonomy" id="333140"/>
    <lineage>
        <taxon>Bacteria</taxon>
        <taxon>Pseudomonadati</taxon>
        <taxon>Bacteroidota</taxon>
        <taxon>Cytophagia</taxon>
        <taxon>Cytophagales</taxon>
        <taxon>Roseivirgaceae</taxon>
        <taxon>Roseivirga</taxon>
    </lineage>
</organism>
<protein>
    <recommendedName>
        <fullName evidence="3">SMP-30/Gluconolactonase/LRE-like region domain-containing protein</fullName>
    </recommendedName>
</protein>
<sequence length="266" mass="30483">MKARITIAALFFHCLLFSQEAKILESFSIPFEPVAASIDRQGFLYFASSDGVIEKYDKKGQLQYHFSPQIKATPSLLEAWQGLRVFVYYQGFQEYLFLNRFLANSERYNLNRFNISQINGIATLSADNNLWLLNTSNLTLSKIDVNSGELLLENILSLSLENKKLNPSFIREYQNLLFISDSKGYILVFDNLGNFVEEINAANNGFFSFSKNWLISSSPEQIVLTDIYSKKTKEISYANLPYQFVFMENDLLFAISGKRVDILSIN</sequence>
<comment type="caution">
    <text evidence="1">The sequence shown here is derived from an EMBL/GenBank/DDBJ whole genome shotgun (WGS) entry which is preliminary data.</text>
</comment>
<evidence type="ECO:0008006" key="3">
    <source>
        <dbReference type="Google" id="ProtNLM"/>
    </source>
</evidence>
<dbReference type="SUPFAM" id="SSF101898">
    <property type="entry name" value="NHL repeat"/>
    <property type="match status" value="1"/>
</dbReference>
<gene>
    <name evidence="1" type="ORF">AWW68_09055</name>
</gene>
<dbReference type="RefSeq" id="WP_068220197.1">
    <property type="nucleotide sequence ID" value="NZ_LRPC01000012.1"/>
</dbReference>
<dbReference type="AlphaFoldDB" id="A0A150XB94"/>
<keyword evidence="2" id="KW-1185">Reference proteome</keyword>
<accession>A0A150XB94</accession>
<dbReference type="EMBL" id="LRPC01000012">
    <property type="protein sequence ID" value="KYG75966.1"/>
    <property type="molecule type" value="Genomic_DNA"/>
</dbReference>
<dbReference type="OrthoDB" id="1116010at2"/>